<reference evidence="1 2" key="1">
    <citation type="submission" date="2022-06" db="EMBL/GenBank/DDBJ databases">
        <title>Janthinobacterium kumbetensis sp. nov., isolated from spring water in Turkey.</title>
        <authorList>
            <person name="Inan Bektas K."/>
            <person name="Belduz A.A."/>
            <person name="Canakci S."/>
            <person name="Nalcaoglu A."/>
            <person name="Ceylan E."/>
            <person name="Kati H."/>
        </authorList>
    </citation>
    <scope>NUCLEOTIDE SEQUENCE [LARGE SCALE GENOMIC DNA]</scope>
    <source>
        <strain evidence="1 2">GK</strain>
    </source>
</reference>
<protein>
    <recommendedName>
        <fullName evidence="3">Type I-U CRISPR-associated protein Csx17</fullName>
    </recommendedName>
</protein>
<gene>
    <name evidence="1" type="ORF">NCG91_02810</name>
</gene>
<accession>A0ABT0WNP8</accession>
<dbReference type="RefSeq" id="WP_251348481.1">
    <property type="nucleotide sequence ID" value="NZ_JAMQGR010000001.1"/>
</dbReference>
<organism evidence="1 2">
    <name type="scientific">Janthinobacterium kumbetense</name>
    <dbReference type="NCBI Taxonomy" id="2950280"/>
    <lineage>
        <taxon>Bacteria</taxon>
        <taxon>Pseudomonadati</taxon>
        <taxon>Pseudomonadota</taxon>
        <taxon>Betaproteobacteria</taxon>
        <taxon>Burkholderiales</taxon>
        <taxon>Oxalobacteraceae</taxon>
        <taxon>Janthinobacterium</taxon>
    </lineage>
</organism>
<evidence type="ECO:0000313" key="2">
    <source>
        <dbReference type="Proteomes" id="UP001202243"/>
    </source>
</evidence>
<comment type="caution">
    <text evidence="1">The sequence shown here is derived from an EMBL/GenBank/DDBJ whole genome shotgun (WGS) entry which is preliminary data.</text>
</comment>
<sequence length="427" mass="45991">MDLALLLAVCDELSQEWKDHALGVEPMPVYGDNKSLAERLRANPHYACSFDVACRLLSSQRNTRQTSRALFDHVDNAQWFERVKAPHGLGGRNVDCVEFTAPCLAYWHGLPDGVRAQLALQAQQLICSDVELGTGEDVAVVTMQWSDPQAIAALASTVEVPAGGTLDRRQLLQLLIADIGQTPFQPRYRRQNIGAPVTGWDRRLLAYFWPHKSVGYAGTAQKTKPLIAAAAQLALCLEDGRDWDGQQQGEAVDLAVAIFSWGGVPQKHGTVTPANVAAVFRAALAADGKAAALMNSGWTKVAAFATAHHDHARAAGCAQVIWDSRVATSLISRLDHLLSANGQSAPGNLFPGIGTVAGRGGSRPRPLRLRWPDGYRKWSAQVAGSALVRDICGLLNAGNHPAMPLPEGGTGPWTMRGVEMVLFMDGY</sequence>
<dbReference type="Proteomes" id="UP001202243">
    <property type="component" value="Unassembled WGS sequence"/>
</dbReference>
<evidence type="ECO:0000313" key="1">
    <source>
        <dbReference type="EMBL" id="MCM2564511.1"/>
    </source>
</evidence>
<name>A0ABT0WNP8_9BURK</name>
<dbReference type="EMBL" id="JAMQGR010000001">
    <property type="protein sequence ID" value="MCM2564511.1"/>
    <property type="molecule type" value="Genomic_DNA"/>
</dbReference>
<proteinExistence type="predicted"/>
<evidence type="ECO:0008006" key="3">
    <source>
        <dbReference type="Google" id="ProtNLM"/>
    </source>
</evidence>
<keyword evidence="2" id="KW-1185">Reference proteome</keyword>